<reference evidence="2" key="2">
    <citation type="journal article" date="2015" name="Data Brief">
        <title>Shoot transcriptome of the giant reed, Arundo donax.</title>
        <authorList>
            <person name="Barrero R.A."/>
            <person name="Guerrero F.D."/>
            <person name="Moolhuijzen P."/>
            <person name="Goolsby J.A."/>
            <person name="Tidwell J."/>
            <person name="Bellgard S.E."/>
            <person name="Bellgard M.I."/>
        </authorList>
    </citation>
    <scope>NUCLEOTIDE SEQUENCE</scope>
    <source>
        <tissue evidence="2">Shoot tissue taken approximately 20 cm above the soil surface</tissue>
    </source>
</reference>
<name>A0A0A9H582_ARUDO</name>
<sequence length="97" mass="10495">MSPCFCRISCRTAGALQARAALRVHVDQSAAYREVLLDAGHHGVGMDFSAPLHVGDIGERRPRSAGHGRRRPPFPGTACAPCRTESSAPTRRRAMSR</sequence>
<reference evidence="2" key="1">
    <citation type="submission" date="2014-09" db="EMBL/GenBank/DDBJ databases">
        <authorList>
            <person name="Magalhaes I.L.F."/>
            <person name="Oliveira U."/>
            <person name="Santos F.R."/>
            <person name="Vidigal T.H.D.A."/>
            <person name="Brescovit A.D."/>
            <person name="Santos A.J."/>
        </authorList>
    </citation>
    <scope>NUCLEOTIDE SEQUENCE</scope>
    <source>
        <tissue evidence="2">Shoot tissue taken approximately 20 cm above the soil surface</tissue>
    </source>
</reference>
<evidence type="ECO:0000256" key="1">
    <source>
        <dbReference type="SAM" id="MobiDB-lite"/>
    </source>
</evidence>
<accession>A0A0A9H582</accession>
<protein>
    <submittedName>
        <fullName evidence="2">Uncharacterized protein</fullName>
    </submittedName>
</protein>
<dbReference type="AlphaFoldDB" id="A0A0A9H582"/>
<proteinExistence type="predicted"/>
<feature type="compositionally biased region" description="Basic residues" evidence="1">
    <location>
        <begin position="63"/>
        <end position="72"/>
    </location>
</feature>
<dbReference type="EMBL" id="GBRH01167890">
    <property type="protein sequence ID" value="JAE30006.1"/>
    <property type="molecule type" value="Transcribed_RNA"/>
</dbReference>
<organism evidence="2">
    <name type="scientific">Arundo donax</name>
    <name type="common">Giant reed</name>
    <name type="synonym">Donax arundinaceus</name>
    <dbReference type="NCBI Taxonomy" id="35708"/>
    <lineage>
        <taxon>Eukaryota</taxon>
        <taxon>Viridiplantae</taxon>
        <taxon>Streptophyta</taxon>
        <taxon>Embryophyta</taxon>
        <taxon>Tracheophyta</taxon>
        <taxon>Spermatophyta</taxon>
        <taxon>Magnoliopsida</taxon>
        <taxon>Liliopsida</taxon>
        <taxon>Poales</taxon>
        <taxon>Poaceae</taxon>
        <taxon>PACMAD clade</taxon>
        <taxon>Arundinoideae</taxon>
        <taxon>Arundineae</taxon>
        <taxon>Arundo</taxon>
    </lineage>
</organism>
<feature type="region of interest" description="Disordered" evidence="1">
    <location>
        <begin position="49"/>
        <end position="97"/>
    </location>
</feature>
<evidence type="ECO:0000313" key="2">
    <source>
        <dbReference type="EMBL" id="JAE30006.1"/>
    </source>
</evidence>